<feature type="domain" description="Inosine/uridine-preferring nucleoside hydrolase" evidence="3">
    <location>
        <begin position="3"/>
        <end position="311"/>
    </location>
</feature>
<evidence type="ECO:0000313" key="4">
    <source>
        <dbReference type="EMBL" id="MDO7857449.1"/>
    </source>
</evidence>
<dbReference type="InterPro" id="IPR001910">
    <property type="entry name" value="Inosine/uridine_hydrolase_dom"/>
</dbReference>
<protein>
    <submittedName>
        <fullName evidence="4">Nucleoside hydrolase</fullName>
    </submittedName>
</protein>
<dbReference type="GO" id="GO:0016787">
    <property type="term" value="F:hydrolase activity"/>
    <property type="evidence" value="ECO:0007669"/>
    <property type="project" value="UniProtKB-KW"/>
</dbReference>
<gene>
    <name evidence="4" type="ORF">Q5E86_14050</name>
</gene>
<comment type="caution">
    <text evidence="4">The sequence shown here is derived from an EMBL/GenBank/DDBJ whole genome shotgun (WGS) entry which is preliminary data.</text>
</comment>
<dbReference type="EMBL" id="JAUQTG010000008">
    <property type="protein sequence ID" value="MDO7857449.1"/>
    <property type="molecule type" value="Genomic_DNA"/>
</dbReference>
<accession>A0ABT9ASW7</accession>
<dbReference type="PANTHER" id="PTHR12304">
    <property type="entry name" value="INOSINE-URIDINE PREFERRING NUCLEOSIDE HYDROLASE"/>
    <property type="match status" value="1"/>
</dbReference>
<dbReference type="CDD" id="cd00455">
    <property type="entry name" value="nuc_hydro"/>
    <property type="match status" value="1"/>
</dbReference>
<proteinExistence type="predicted"/>
<organism evidence="4 5">
    <name type="scientific">Providencia huashanensis</name>
    <dbReference type="NCBI Taxonomy" id="3037798"/>
    <lineage>
        <taxon>Bacteria</taxon>
        <taxon>Pseudomonadati</taxon>
        <taxon>Pseudomonadota</taxon>
        <taxon>Gammaproteobacteria</taxon>
        <taxon>Enterobacterales</taxon>
        <taxon>Morganellaceae</taxon>
        <taxon>Providencia</taxon>
    </lineage>
</organism>
<evidence type="ECO:0000259" key="3">
    <source>
        <dbReference type="Pfam" id="PF01156"/>
    </source>
</evidence>
<evidence type="ECO:0000313" key="5">
    <source>
        <dbReference type="Proteomes" id="UP001176478"/>
    </source>
</evidence>
<dbReference type="Proteomes" id="UP001176478">
    <property type="component" value="Unassembled WGS sequence"/>
</dbReference>
<dbReference type="Gene3D" id="3.90.245.10">
    <property type="entry name" value="Ribonucleoside hydrolase-like"/>
    <property type="match status" value="1"/>
</dbReference>
<dbReference type="SUPFAM" id="SSF53590">
    <property type="entry name" value="Nucleoside hydrolase"/>
    <property type="match status" value="1"/>
</dbReference>
<dbReference type="PANTHER" id="PTHR12304:SF4">
    <property type="entry name" value="URIDINE NUCLEOSIDASE"/>
    <property type="match status" value="1"/>
</dbReference>
<reference evidence="4" key="2">
    <citation type="journal article" date="2024" name="Int. J. Antimicrob. Agents">
        <title>Identification of a novel Providencia species showing multi-drug-resistant in three patients with hospital-acquired infection.</title>
        <authorList>
            <person name="Yang W."/>
            <person name="Chen J."/>
            <person name="Yang F."/>
            <person name="Ji P."/>
            <person name="Shen S."/>
            <person name="Yin D."/>
            <person name="Hu F."/>
        </authorList>
    </citation>
    <scope>NUCLEOTIDE SEQUENCE</scope>
    <source>
        <strain evidence="4">CRE-138-0111</strain>
    </source>
</reference>
<keyword evidence="5" id="KW-1185">Reference proteome</keyword>
<dbReference type="Pfam" id="PF01156">
    <property type="entry name" value="IU_nuc_hydro"/>
    <property type="match status" value="1"/>
</dbReference>
<dbReference type="InterPro" id="IPR023186">
    <property type="entry name" value="IUNH"/>
</dbReference>
<reference evidence="4" key="1">
    <citation type="submission" date="2023-07" db="EMBL/GenBank/DDBJ databases">
        <authorList>
            <person name="Yang W."/>
            <person name="Chen J."/>
            <person name="Ji P."/>
            <person name="Hu F."/>
        </authorList>
    </citation>
    <scope>NUCLEOTIDE SEQUENCE</scope>
    <source>
        <strain evidence="4">CRE-138-0111</strain>
    </source>
</reference>
<evidence type="ECO:0000256" key="1">
    <source>
        <dbReference type="ARBA" id="ARBA00022801"/>
    </source>
</evidence>
<keyword evidence="2" id="KW-0326">Glycosidase</keyword>
<dbReference type="InterPro" id="IPR036452">
    <property type="entry name" value="Ribo_hydro-like"/>
</dbReference>
<evidence type="ECO:0000256" key="2">
    <source>
        <dbReference type="ARBA" id="ARBA00023295"/>
    </source>
</evidence>
<keyword evidence="1 4" id="KW-0378">Hydrolase</keyword>
<name>A0ABT9ASW7_9GAMM</name>
<sequence>MRVIIDCDPGNGVAGANVDDGLALALAIAAPEIQLEMITTVSGNTPSEVGFNVASHLVNSLNEDIPVYRGASSALIEASGPWRELLDNGAQRAQLNYLWDNLPPVPALPKSAPEAAWRIGERVCQNPHQVTIIAIGPLTNIAMAMQLFPEMAEKVAEIVIMGAVFNVPGYIKDTNFGLDPEAAHAVLNSGANITLVPMDVTVQTQMVQSDLDKFSVLQSTLSQFLVNTMRPWIDYSRATRQLAGCWVHDVLTVAWLLDKSLVTYEKKQVGIELQGALRGKSYYYDALRLRVGIPEPMAKPITVLQTVDNQGLLGLIFASVSRYTAKPAWS</sequence>